<dbReference type="Proteomes" id="UP000663561">
    <property type="component" value="Segment"/>
</dbReference>
<evidence type="ECO:0000313" key="3">
    <source>
        <dbReference type="Proteomes" id="UP000663561"/>
    </source>
</evidence>
<reference evidence="2" key="1">
    <citation type="submission" date="2020-08" db="EMBL/GenBank/DDBJ databases">
        <authorList>
            <person name="Hu Y."/>
            <person name="Tong Y."/>
            <person name="Fan H."/>
            <person name="Song L."/>
            <person name="An X."/>
            <person name="Chen R."/>
            <person name="Qin H."/>
        </authorList>
    </citation>
    <scope>NUCLEOTIDE SEQUENCE</scope>
</reference>
<protein>
    <recommendedName>
        <fullName evidence="4">DUF3102 domain-containing protein</fullName>
    </recommendedName>
</protein>
<evidence type="ECO:0008006" key="4">
    <source>
        <dbReference type="Google" id="ProtNLM"/>
    </source>
</evidence>
<proteinExistence type="predicted"/>
<evidence type="ECO:0000313" key="2">
    <source>
        <dbReference type="EMBL" id="QPB07295.1"/>
    </source>
</evidence>
<organism evidence="2 3">
    <name type="scientific">Pseudomonas phage BUCT553</name>
    <dbReference type="NCBI Taxonomy" id="2776766"/>
    <lineage>
        <taxon>Viruses</taxon>
        <taxon>Duplodnaviria</taxon>
        <taxon>Heunggongvirae</taxon>
        <taxon>Uroviricota</taxon>
        <taxon>Caudoviricetes</taxon>
        <taxon>Autographivirales</taxon>
        <taxon>Autosignataviridae</taxon>
        <taxon>Colwellvirinae</taxon>
        <taxon>Nerthusvirus</taxon>
        <taxon>Nerthusvirus BUCT553</taxon>
    </lineage>
</organism>
<evidence type="ECO:0000256" key="1">
    <source>
        <dbReference type="SAM" id="Coils"/>
    </source>
</evidence>
<sequence length="286" mass="31059">MTIENTNAAELSAITRMDEIVLEIQSSLDSIHTESVKVGLLLQEANNEFKEQGEKSQKFLDWAFENFSIKKAQAYKLMTVAEHFGTDERFKGVSMRVLYALATQADEDVLDKAAELAANGSLTTTTLNLLLNPVALPVPKQQIDGDKKEGENSLANVPQSPANVEGANVEASPSGVVQASPTPVADGAAETLAHDNAELRKTILELTQQIKELTDKQTQFNKPSAPVLPQFKHKLPHVVLGLSEDDAKSATKIKAAFRDLVKVGYGNGHEAFDLLVNARDNLLNAE</sequence>
<keyword evidence="1" id="KW-0175">Coiled coil</keyword>
<dbReference type="EMBL" id="MT941682">
    <property type="protein sequence ID" value="QPB07295.1"/>
    <property type="molecule type" value="Genomic_DNA"/>
</dbReference>
<accession>A0A873WAE5</accession>
<name>A0A873WAE5_9CAUD</name>
<keyword evidence="3" id="KW-1185">Reference proteome</keyword>
<feature type="coiled-coil region" evidence="1">
    <location>
        <begin position="189"/>
        <end position="216"/>
    </location>
</feature>